<evidence type="ECO:0000313" key="3">
    <source>
        <dbReference type="Proteomes" id="UP001054902"/>
    </source>
</evidence>
<dbReference type="Proteomes" id="UP001054902">
    <property type="component" value="Unassembled WGS sequence"/>
</dbReference>
<name>A0AAD3H9N8_9STRA</name>
<dbReference type="EMBL" id="BLLK01000047">
    <property type="protein sequence ID" value="GFH55099.1"/>
    <property type="molecule type" value="Genomic_DNA"/>
</dbReference>
<feature type="chain" id="PRO_5042194295" description="PSI-F" evidence="1">
    <location>
        <begin position="19"/>
        <end position="190"/>
    </location>
</feature>
<evidence type="ECO:0000313" key="2">
    <source>
        <dbReference type="EMBL" id="GFH55099.1"/>
    </source>
</evidence>
<keyword evidence="3" id="KW-1185">Reference proteome</keyword>
<protein>
    <recommendedName>
        <fullName evidence="4">PSI-F</fullName>
    </recommendedName>
</protein>
<evidence type="ECO:0000256" key="1">
    <source>
        <dbReference type="SAM" id="SignalP"/>
    </source>
</evidence>
<comment type="caution">
    <text evidence="2">The sequence shown here is derived from an EMBL/GenBank/DDBJ whole genome shotgun (WGS) entry which is preliminary data.</text>
</comment>
<organism evidence="2 3">
    <name type="scientific">Chaetoceros tenuissimus</name>
    <dbReference type="NCBI Taxonomy" id="426638"/>
    <lineage>
        <taxon>Eukaryota</taxon>
        <taxon>Sar</taxon>
        <taxon>Stramenopiles</taxon>
        <taxon>Ochrophyta</taxon>
        <taxon>Bacillariophyta</taxon>
        <taxon>Coscinodiscophyceae</taxon>
        <taxon>Chaetocerotophycidae</taxon>
        <taxon>Chaetocerotales</taxon>
        <taxon>Chaetocerotaceae</taxon>
        <taxon>Chaetoceros</taxon>
    </lineage>
</organism>
<reference evidence="2 3" key="1">
    <citation type="journal article" date="2021" name="Sci. Rep.">
        <title>The genome of the diatom Chaetoceros tenuissimus carries an ancient integrated fragment of an extant virus.</title>
        <authorList>
            <person name="Hongo Y."/>
            <person name="Kimura K."/>
            <person name="Takaki Y."/>
            <person name="Yoshida Y."/>
            <person name="Baba S."/>
            <person name="Kobayashi G."/>
            <person name="Nagasaki K."/>
            <person name="Hano T."/>
            <person name="Tomaru Y."/>
        </authorList>
    </citation>
    <scope>NUCLEOTIDE SEQUENCE [LARGE SCALE GENOMIC DNA]</scope>
    <source>
        <strain evidence="2 3">NIES-3715</strain>
    </source>
</reference>
<evidence type="ECO:0008006" key="4">
    <source>
        <dbReference type="Google" id="ProtNLM"/>
    </source>
</evidence>
<gene>
    <name evidence="2" type="ORF">CTEN210_11575</name>
</gene>
<accession>A0AAD3H9N8</accession>
<dbReference type="AlphaFoldDB" id="A0AAD3H9N8"/>
<keyword evidence="1" id="KW-0732">Signal</keyword>
<sequence length="190" mass="21391">MMKPILLIQSLLLAGAYAFQPSMKPKVMTSSAIKSSVPHSAFPEFDPVSNMNMEHAHYCADNFGKCPIKELEDMKKALKTERIQHEALGLTLDPEEELDHRLLEEDLTLQLAILKDEVPTTSLYKLKNPKYDNIKKNAVAAIATPDYYHHDHTLKDYVEEAEELFLLPNGLADAFAYGLALLIIGATLHW</sequence>
<proteinExistence type="predicted"/>
<feature type="signal peptide" evidence="1">
    <location>
        <begin position="1"/>
        <end position="18"/>
    </location>
</feature>